<dbReference type="InterPro" id="IPR050564">
    <property type="entry name" value="F420-G6PD/mer"/>
</dbReference>
<gene>
    <name evidence="3" type="ORF">L5G33_16230</name>
</gene>
<proteinExistence type="predicted"/>
<dbReference type="PANTHER" id="PTHR43244:SF1">
    <property type="entry name" value="5,10-METHYLENETETRAHYDROMETHANOPTERIN REDUCTASE"/>
    <property type="match status" value="1"/>
</dbReference>
<dbReference type="InterPro" id="IPR036661">
    <property type="entry name" value="Luciferase-like_sf"/>
</dbReference>
<evidence type="ECO:0000259" key="2">
    <source>
        <dbReference type="Pfam" id="PF00296"/>
    </source>
</evidence>
<dbReference type="Pfam" id="PF00296">
    <property type="entry name" value="Bac_luciferase"/>
    <property type="match status" value="1"/>
</dbReference>
<sequence>MRDPKILLNLARPRESHDPVDTAKRALRDGVDGVGFADSPRLFPDPVLTAARVLGATDAALSGPCVIGLGLHHPSVVAQSCATLAEQFPGRTLTAVARGESSLRNEGVPVPSLREYRGQLESLRARLGELAPASGPVLGAGSGPRTIAATAHALGGVLLDVGVSTSVVERAVETARAAASDVRCWLFLRAVVTSDDDQAQRAAAPILGSCAMRLVQSPDWYQLNPQTVPRVAVVATAHDYRKHGTAGAAGEREPDPAADALIRDRFLLTGAASDIEARLRPLADLGIEGVVLAGATGGIEANLAVTVAAVRAGLAPTRGDPAANTGRRRA</sequence>
<dbReference type="RefSeq" id="WP_236999202.1">
    <property type="nucleotide sequence ID" value="NZ_JAKKOR010000012.1"/>
</dbReference>
<keyword evidence="1" id="KW-0560">Oxidoreductase</keyword>
<reference evidence="3 4" key="1">
    <citation type="submission" date="2022-01" db="EMBL/GenBank/DDBJ databases">
        <authorList>
            <person name="Huang Y."/>
        </authorList>
    </citation>
    <scope>NUCLEOTIDE SEQUENCE [LARGE SCALE GENOMIC DNA]</scope>
    <source>
        <strain evidence="3 4">HY366</strain>
    </source>
</reference>
<evidence type="ECO:0000313" key="4">
    <source>
        <dbReference type="Proteomes" id="UP001200110"/>
    </source>
</evidence>
<dbReference type="PANTHER" id="PTHR43244">
    <property type="match status" value="1"/>
</dbReference>
<keyword evidence="4" id="KW-1185">Reference proteome</keyword>
<dbReference type="Gene3D" id="3.20.20.30">
    <property type="entry name" value="Luciferase-like domain"/>
    <property type="match status" value="1"/>
</dbReference>
<organism evidence="3 4">
    <name type="scientific">Gordonia liuliyuniae</name>
    <dbReference type="NCBI Taxonomy" id="2911517"/>
    <lineage>
        <taxon>Bacteria</taxon>
        <taxon>Bacillati</taxon>
        <taxon>Actinomycetota</taxon>
        <taxon>Actinomycetes</taxon>
        <taxon>Mycobacteriales</taxon>
        <taxon>Gordoniaceae</taxon>
        <taxon>Gordonia</taxon>
    </lineage>
</organism>
<evidence type="ECO:0000313" key="3">
    <source>
        <dbReference type="EMBL" id="MCF8590003.1"/>
    </source>
</evidence>
<comment type="caution">
    <text evidence="3">The sequence shown here is derived from an EMBL/GenBank/DDBJ whole genome shotgun (WGS) entry which is preliminary data.</text>
</comment>
<accession>A0ABS9IWQ9</accession>
<evidence type="ECO:0000256" key="1">
    <source>
        <dbReference type="ARBA" id="ARBA00023002"/>
    </source>
</evidence>
<dbReference type="InterPro" id="IPR011251">
    <property type="entry name" value="Luciferase-like_dom"/>
</dbReference>
<name>A0ABS9IWQ9_9ACTN</name>
<protein>
    <submittedName>
        <fullName evidence="3">LLM class flavin-dependent oxidoreductase</fullName>
    </submittedName>
</protein>
<dbReference type="Proteomes" id="UP001200110">
    <property type="component" value="Unassembled WGS sequence"/>
</dbReference>
<dbReference type="SUPFAM" id="SSF51679">
    <property type="entry name" value="Bacterial luciferase-like"/>
    <property type="match status" value="1"/>
</dbReference>
<dbReference type="EMBL" id="JAKKOR010000012">
    <property type="protein sequence ID" value="MCF8590003.1"/>
    <property type="molecule type" value="Genomic_DNA"/>
</dbReference>
<feature type="domain" description="Luciferase-like" evidence="2">
    <location>
        <begin position="18"/>
        <end position="288"/>
    </location>
</feature>